<dbReference type="Proteomes" id="UP001632037">
    <property type="component" value="Unassembled WGS sequence"/>
</dbReference>
<keyword evidence="2" id="KW-1185">Reference proteome</keyword>
<dbReference type="EMBL" id="JBIMZQ010000020">
    <property type="protein sequence ID" value="KAL3665596.1"/>
    <property type="molecule type" value="Genomic_DNA"/>
</dbReference>
<gene>
    <name evidence="1" type="ORF">V7S43_009630</name>
</gene>
<comment type="caution">
    <text evidence="1">The sequence shown here is derived from an EMBL/GenBank/DDBJ whole genome shotgun (WGS) entry which is preliminary data.</text>
</comment>
<evidence type="ECO:0000313" key="2">
    <source>
        <dbReference type="Proteomes" id="UP001632037"/>
    </source>
</evidence>
<sequence>MAAKVIVIFFPISTSELALRQTDLNFQPQLKPTFMNPTAVVTTSISGKMYEGMISVVSYFAIEYTSNWNWHLEDLGSLIPTVSP</sequence>
<evidence type="ECO:0000313" key="1">
    <source>
        <dbReference type="EMBL" id="KAL3665596.1"/>
    </source>
</evidence>
<proteinExistence type="predicted"/>
<accession>A0ABD3FH43</accession>
<reference evidence="1 2" key="1">
    <citation type="submission" date="2024-09" db="EMBL/GenBank/DDBJ databases">
        <title>Genome sequencing and assembly of Phytophthora oleae, isolate VK10A, causative agent of rot of olive drupes.</title>
        <authorList>
            <person name="Conti Taguali S."/>
            <person name="Riolo M."/>
            <person name="La Spada F."/>
            <person name="Cacciola S.O."/>
            <person name="Dionisio G."/>
        </authorList>
    </citation>
    <scope>NUCLEOTIDE SEQUENCE [LARGE SCALE GENOMIC DNA]</scope>
    <source>
        <strain evidence="1 2">VK10A</strain>
    </source>
</reference>
<protein>
    <recommendedName>
        <fullName evidence="3">GST N-terminal domain-containing protein</fullName>
    </recommendedName>
</protein>
<evidence type="ECO:0008006" key="3">
    <source>
        <dbReference type="Google" id="ProtNLM"/>
    </source>
</evidence>
<name>A0ABD3FH43_9STRA</name>
<organism evidence="1 2">
    <name type="scientific">Phytophthora oleae</name>
    <dbReference type="NCBI Taxonomy" id="2107226"/>
    <lineage>
        <taxon>Eukaryota</taxon>
        <taxon>Sar</taxon>
        <taxon>Stramenopiles</taxon>
        <taxon>Oomycota</taxon>
        <taxon>Peronosporomycetes</taxon>
        <taxon>Peronosporales</taxon>
        <taxon>Peronosporaceae</taxon>
        <taxon>Phytophthora</taxon>
    </lineage>
</organism>
<dbReference type="AlphaFoldDB" id="A0ABD3FH43"/>